<dbReference type="Pfam" id="PF00079">
    <property type="entry name" value="Serpin"/>
    <property type="match status" value="1"/>
</dbReference>
<dbReference type="EMBL" id="JBCNJP010000017">
    <property type="protein sequence ID" value="KAK9064602.1"/>
    <property type="molecule type" value="Genomic_DNA"/>
</dbReference>
<dbReference type="InterPro" id="IPR023795">
    <property type="entry name" value="Serpin_CS"/>
</dbReference>
<evidence type="ECO:0000256" key="1">
    <source>
        <dbReference type="ARBA" id="ARBA00009500"/>
    </source>
</evidence>
<protein>
    <recommendedName>
        <fullName evidence="3">Serpin domain-containing protein</fullName>
    </recommendedName>
</protein>
<evidence type="ECO:0000259" key="3">
    <source>
        <dbReference type="SMART" id="SM00093"/>
    </source>
</evidence>
<dbReference type="GO" id="GO:0005615">
    <property type="term" value="C:extracellular space"/>
    <property type="evidence" value="ECO:0007669"/>
    <property type="project" value="InterPro"/>
</dbReference>
<name>A0AAP0GXZ4_9ASTR</name>
<keyword evidence="5" id="KW-1185">Reference proteome</keyword>
<comment type="caution">
    <text evidence="4">The sequence shown here is derived from an EMBL/GenBank/DDBJ whole genome shotgun (WGS) entry which is preliminary data.</text>
</comment>
<organism evidence="4 5">
    <name type="scientific">Deinandra increscens subsp. villosa</name>
    <dbReference type="NCBI Taxonomy" id="3103831"/>
    <lineage>
        <taxon>Eukaryota</taxon>
        <taxon>Viridiplantae</taxon>
        <taxon>Streptophyta</taxon>
        <taxon>Embryophyta</taxon>
        <taxon>Tracheophyta</taxon>
        <taxon>Spermatophyta</taxon>
        <taxon>Magnoliopsida</taxon>
        <taxon>eudicotyledons</taxon>
        <taxon>Gunneridae</taxon>
        <taxon>Pentapetalae</taxon>
        <taxon>asterids</taxon>
        <taxon>campanulids</taxon>
        <taxon>Asterales</taxon>
        <taxon>Asteraceae</taxon>
        <taxon>Asteroideae</taxon>
        <taxon>Heliantheae alliance</taxon>
        <taxon>Madieae</taxon>
        <taxon>Madiinae</taxon>
        <taxon>Deinandra</taxon>
    </lineage>
</organism>
<gene>
    <name evidence="4" type="ORF">SSX86_015984</name>
</gene>
<dbReference type="Gene3D" id="3.30.497.10">
    <property type="entry name" value="Antithrombin, subunit I, domain 2"/>
    <property type="match status" value="1"/>
</dbReference>
<dbReference type="InterPro" id="IPR042178">
    <property type="entry name" value="Serpin_sf_1"/>
</dbReference>
<dbReference type="PROSITE" id="PS00284">
    <property type="entry name" value="SERPIN"/>
    <property type="match status" value="1"/>
</dbReference>
<accession>A0AAP0GXZ4</accession>
<comment type="similarity">
    <text evidence="1 2">Belongs to the serpin family.</text>
</comment>
<dbReference type="GO" id="GO:0004867">
    <property type="term" value="F:serine-type endopeptidase inhibitor activity"/>
    <property type="evidence" value="ECO:0007669"/>
    <property type="project" value="InterPro"/>
</dbReference>
<dbReference type="PANTHER" id="PTHR11461">
    <property type="entry name" value="SERINE PROTEASE INHIBITOR, SERPIN"/>
    <property type="match status" value="1"/>
</dbReference>
<evidence type="ECO:0000313" key="5">
    <source>
        <dbReference type="Proteomes" id="UP001408789"/>
    </source>
</evidence>
<dbReference type="Gene3D" id="2.30.39.10">
    <property type="entry name" value="Alpha-1-antitrypsin, domain 1"/>
    <property type="match status" value="1"/>
</dbReference>
<dbReference type="AlphaFoldDB" id="A0AAP0GXZ4"/>
<sequence>MARIFRPSTFNKLKPLLQQPFAKPSFNIIQPRYIRPRYAMAFSTARSAALPFFNPKTLLDLQQSISNQTHVSTALATHLLSNNLPESNIAFSPLSLHSILSLLANGSKGQTLDQLLAFLKADTIDELNSLYSELVSLILADGGPNGGPLLSFVTGVWVEKTLSIKPSFQQVVDTVYNGACNQADFMNKASEVVNDVNLWAKNKTNGLINEVLRDNDVGNLTRLIIANAVYFKGAWSQKFEESCTKESDFHLLDGNKVQVPFMTNRKTQFVQEYDDFKVLGLPYLQGQDKRKFTMYFFLPNAKDGLQSLIEKIGSTPDFFNHHIPREKVEVGRFLIPKFKISSGFKASDIFEELGLDISDFSEMVNRERLYLCDIHHKAFVDVNEKGTEAAAVSIAVSVGSSYMTITKEKVDFVADHPFLFMIREEMTGAVFFIGHVINPSV</sequence>
<evidence type="ECO:0000313" key="4">
    <source>
        <dbReference type="EMBL" id="KAK9064602.1"/>
    </source>
</evidence>
<evidence type="ECO:0000256" key="2">
    <source>
        <dbReference type="RuleBase" id="RU000411"/>
    </source>
</evidence>
<dbReference type="InterPro" id="IPR000215">
    <property type="entry name" value="Serpin_fam"/>
</dbReference>
<dbReference type="InterPro" id="IPR042185">
    <property type="entry name" value="Serpin_sf_2"/>
</dbReference>
<dbReference type="SUPFAM" id="SSF56574">
    <property type="entry name" value="Serpins"/>
    <property type="match status" value="1"/>
</dbReference>
<dbReference type="SMART" id="SM00093">
    <property type="entry name" value="SERPIN"/>
    <property type="match status" value="1"/>
</dbReference>
<dbReference type="PANTHER" id="PTHR11461:SF211">
    <property type="entry name" value="GH10112P-RELATED"/>
    <property type="match status" value="1"/>
</dbReference>
<dbReference type="CDD" id="cd02043">
    <property type="entry name" value="serpinP_plants"/>
    <property type="match status" value="1"/>
</dbReference>
<dbReference type="Proteomes" id="UP001408789">
    <property type="component" value="Unassembled WGS sequence"/>
</dbReference>
<reference evidence="4 5" key="1">
    <citation type="submission" date="2024-04" db="EMBL/GenBank/DDBJ databases">
        <title>The reference genome of an endangered Asteraceae, Deinandra increscens subsp. villosa, native to the Central Coast of California.</title>
        <authorList>
            <person name="Guilliams M."/>
            <person name="Hasenstab-Lehman K."/>
            <person name="Meyer R."/>
            <person name="Mcevoy S."/>
        </authorList>
    </citation>
    <scope>NUCLEOTIDE SEQUENCE [LARGE SCALE GENOMIC DNA]</scope>
    <source>
        <tissue evidence="4">Leaf</tissue>
    </source>
</reference>
<dbReference type="InterPro" id="IPR036186">
    <property type="entry name" value="Serpin_sf"/>
</dbReference>
<feature type="domain" description="Serpin" evidence="3">
    <location>
        <begin position="73"/>
        <end position="439"/>
    </location>
</feature>
<dbReference type="InterPro" id="IPR023796">
    <property type="entry name" value="Serpin_dom"/>
</dbReference>
<proteinExistence type="inferred from homology"/>